<dbReference type="EMBL" id="JAECVW010000003">
    <property type="protein sequence ID" value="MBH8594936.1"/>
    <property type="molecule type" value="Genomic_DNA"/>
</dbReference>
<protein>
    <submittedName>
        <fullName evidence="1">Uncharacterized protein</fullName>
    </submittedName>
</protein>
<accession>A0A8I1A926</accession>
<name>A0A8I1A926_THEIN</name>
<gene>
    <name evidence="1" type="ORF">I8U20_06285</name>
</gene>
<proteinExistence type="predicted"/>
<sequence>MREYKKRERRQVSFNTEDAVELELLKLADREDINFSGLVKNLLFAYCMGQLQPAKDLSPVNHSRMLSSQNVPPSSFQEIKASGIPFDY</sequence>
<organism evidence="1 2">
    <name type="scientific">Thermoactinomyces intermedius</name>
    <dbReference type="NCBI Taxonomy" id="2024"/>
    <lineage>
        <taxon>Bacteria</taxon>
        <taxon>Bacillati</taxon>
        <taxon>Bacillota</taxon>
        <taxon>Bacilli</taxon>
        <taxon>Bacillales</taxon>
        <taxon>Thermoactinomycetaceae</taxon>
        <taxon>Thermoactinomyces</taxon>
    </lineage>
</organism>
<dbReference type="AlphaFoldDB" id="A0A8I1A926"/>
<dbReference type="Proteomes" id="UP000633619">
    <property type="component" value="Unassembled WGS sequence"/>
</dbReference>
<dbReference type="RefSeq" id="WP_181731269.1">
    <property type="nucleotide sequence ID" value="NZ_JACEIR010000002.1"/>
</dbReference>
<keyword evidence="2" id="KW-1185">Reference proteome</keyword>
<evidence type="ECO:0000313" key="2">
    <source>
        <dbReference type="Proteomes" id="UP000633619"/>
    </source>
</evidence>
<evidence type="ECO:0000313" key="1">
    <source>
        <dbReference type="EMBL" id="MBH8594936.1"/>
    </source>
</evidence>
<comment type="caution">
    <text evidence="1">The sequence shown here is derived from an EMBL/GenBank/DDBJ whole genome shotgun (WGS) entry which is preliminary data.</text>
</comment>
<reference evidence="1 2" key="1">
    <citation type="submission" date="2020-12" db="EMBL/GenBank/DDBJ databases">
        <title>WGS of Thermoactinomyces spp.</title>
        <authorList>
            <person name="Cheng K."/>
        </authorList>
    </citation>
    <scope>NUCLEOTIDE SEQUENCE [LARGE SCALE GENOMIC DNA]</scope>
    <source>
        <strain evidence="2">CICC 10671\DSM 43846</strain>
    </source>
</reference>